<feature type="domain" description="Glycosyl hydrolase family 13 catalytic" evidence="3">
    <location>
        <begin position="137"/>
        <end position="494"/>
    </location>
</feature>
<evidence type="ECO:0000256" key="1">
    <source>
        <dbReference type="ARBA" id="ARBA00022801"/>
    </source>
</evidence>
<proteinExistence type="predicted"/>
<dbReference type="Proteomes" id="UP000216133">
    <property type="component" value="Unassembled WGS sequence"/>
</dbReference>
<dbReference type="Gene3D" id="2.60.40.10">
    <property type="entry name" value="Immunoglobulins"/>
    <property type="match status" value="1"/>
</dbReference>
<gene>
    <name evidence="4" type="ORF">CHH61_10585</name>
</gene>
<dbReference type="InterPro" id="IPR045857">
    <property type="entry name" value="O16G_dom_2"/>
</dbReference>
<dbReference type="Gene3D" id="3.20.20.80">
    <property type="entry name" value="Glycosidases"/>
    <property type="match status" value="1"/>
</dbReference>
<keyword evidence="2 4" id="KW-0326">Glycosidase</keyword>
<dbReference type="GO" id="GO:0004553">
    <property type="term" value="F:hydrolase activity, hydrolyzing O-glycosyl compounds"/>
    <property type="evidence" value="ECO:0007669"/>
    <property type="project" value="InterPro"/>
</dbReference>
<dbReference type="SUPFAM" id="SSF51011">
    <property type="entry name" value="Glycosyl hydrolase domain"/>
    <property type="match status" value="1"/>
</dbReference>
<dbReference type="CDD" id="cd11338">
    <property type="entry name" value="AmyAc_CMD"/>
    <property type="match status" value="1"/>
</dbReference>
<dbReference type="InterPro" id="IPR004185">
    <property type="entry name" value="Glyco_hydro_13_lg-like_dom"/>
</dbReference>
<dbReference type="Pfam" id="PF02903">
    <property type="entry name" value="Alpha-amylase_N"/>
    <property type="match status" value="1"/>
</dbReference>
<accession>A0A268S0I3</accession>
<dbReference type="PANTHER" id="PTHR10357:SF210">
    <property type="entry name" value="MALTODEXTRIN GLUCOSIDASE"/>
    <property type="match status" value="1"/>
</dbReference>
<comment type="caution">
    <text evidence="4">The sequence shown here is derived from an EMBL/GenBank/DDBJ whole genome shotgun (WGS) entry which is preliminary data.</text>
</comment>
<evidence type="ECO:0000313" key="5">
    <source>
        <dbReference type="Proteomes" id="UP000216133"/>
    </source>
</evidence>
<dbReference type="AlphaFoldDB" id="A0A268S0I3"/>
<dbReference type="Pfam" id="PF00128">
    <property type="entry name" value="Alpha-amylase"/>
    <property type="match status" value="1"/>
</dbReference>
<evidence type="ECO:0000259" key="3">
    <source>
        <dbReference type="SMART" id="SM00642"/>
    </source>
</evidence>
<dbReference type="InterPro" id="IPR013783">
    <property type="entry name" value="Ig-like_fold"/>
</dbReference>
<evidence type="ECO:0000256" key="2">
    <source>
        <dbReference type="ARBA" id="ARBA00023295"/>
    </source>
</evidence>
<organism evidence="4 5">
    <name type="scientific">Shouchella clausii</name>
    <name type="common">Alkalihalobacillus clausii</name>
    <dbReference type="NCBI Taxonomy" id="79880"/>
    <lineage>
        <taxon>Bacteria</taxon>
        <taxon>Bacillati</taxon>
        <taxon>Bacillota</taxon>
        <taxon>Bacilli</taxon>
        <taxon>Bacillales</taxon>
        <taxon>Bacillaceae</taxon>
        <taxon>Shouchella</taxon>
    </lineage>
</organism>
<evidence type="ECO:0000313" key="4">
    <source>
        <dbReference type="EMBL" id="PAF26014.1"/>
    </source>
</evidence>
<sequence length="589" mass="68140">MKAAIYHRPKSEDAYAYDKDTIHIRLRTRKDDAHEVILIYGDPYDWADNEWVTAKKTMTHGGADEEHDYWSVEVNPPYHRLRYGFEIKAKDETIYYGESGFRDTLAKDISDYFCFPYMNQADLFTPPEWVKETVWYQIFPERFANGDHSRDPESTLAWGSAPPTATNYFGGDLQGIVDRLDYLQKLGINGIYLTPIFKAFSNHKYDTIDYLKVDPQFGDATTLKRLVDECHKRGIRVMLDAVFNHAGLYFPPFQDVLKHQQESEYSDWFHIRQFPVRAEEPPNYDTFAFTPLMPKLNTANEAVKDYLLNVATYWIKEFDIDGWRLDVANEVDHAFWREFRNRVKALKPDLYILGEIWHNAYPWLQGDQFDGVMNYPLTDAIFDFVQHGKSATTFQHAVTKHLYSYPKLVNEVQFNLLGSHDTPRILTVSGGNKKLVELSYLLLFSFPGSPCIYYGDEIGMAGENDPGCRACMVWEEDQQDQELFQFLQKLIKLRKTHHAMGTYDTLQFYDSGTEDVLLYSTSVGGELLLFVVNRSKTEATVKLPDSLKSLAFVEVICESPLQSEELHVEGECFLLLHSVDANKRGQVDK</sequence>
<keyword evidence="1" id="KW-0378">Hydrolase</keyword>
<dbReference type="PANTHER" id="PTHR10357">
    <property type="entry name" value="ALPHA-AMYLASE FAMILY MEMBER"/>
    <property type="match status" value="1"/>
</dbReference>
<dbReference type="CDD" id="cd02857">
    <property type="entry name" value="E_set_CDase_PDE_N"/>
    <property type="match status" value="1"/>
</dbReference>
<dbReference type="EMBL" id="NPBS01000050">
    <property type="protein sequence ID" value="PAF26014.1"/>
    <property type="molecule type" value="Genomic_DNA"/>
</dbReference>
<dbReference type="InterPro" id="IPR017853">
    <property type="entry name" value="GH"/>
</dbReference>
<dbReference type="SMART" id="SM00642">
    <property type="entry name" value="Aamy"/>
    <property type="match status" value="1"/>
</dbReference>
<dbReference type="Gene3D" id="3.90.400.10">
    <property type="entry name" value="Oligo-1,6-glucosidase, Domain 2"/>
    <property type="match status" value="1"/>
</dbReference>
<reference evidence="4 5" key="1">
    <citation type="submission" date="2017-07" db="EMBL/GenBank/DDBJ databases">
        <title>Isolation and whole genome analysis of endospore-forming bacteria from heroin.</title>
        <authorList>
            <person name="Kalinowski J."/>
            <person name="Ahrens B."/>
            <person name="Al-Dilaimi A."/>
            <person name="Winkler A."/>
            <person name="Wibberg D."/>
            <person name="Schleenbecker U."/>
            <person name="Ruckert C."/>
            <person name="Wolfel R."/>
            <person name="Grass G."/>
        </authorList>
    </citation>
    <scope>NUCLEOTIDE SEQUENCE [LARGE SCALE GENOMIC DNA]</scope>
    <source>
        <strain evidence="4 5">7523-2</strain>
    </source>
</reference>
<name>A0A268S0I3_SHOCL</name>
<dbReference type="InterPro" id="IPR006047">
    <property type="entry name" value="GH13_cat_dom"/>
</dbReference>
<dbReference type="GO" id="GO:0005975">
    <property type="term" value="P:carbohydrate metabolic process"/>
    <property type="evidence" value="ECO:0007669"/>
    <property type="project" value="InterPro"/>
</dbReference>
<protein>
    <submittedName>
        <fullName evidence="4">Alpha-glycosidase</fullName>
    </submittedName>
</protein>
<dbReference type="SUPFAM" id="SSF51445">
    <property type="entry name" value="(Trans)glycosidases"/>
    <property type="match status" value="1"/>
</dbReference>
<dbReference type="RefSeq" id="WP_095318908.1">
    <property type="nucleotide sequence ID" value="NZ_NPBS01000050.1"/>
</dbReference>